<proteinExistence type="predicted"/>
<dbReference type="EMBL" id="AKWH02000027">
    <property type="protein sequence ID" value="EKO52243.1"/>
    <property type="molecule type" value="Genomic_DNA"/>
</dbReference>
<reference evidence="1" key="1">
    <citation type="submission" date="2012-10" db="EMBL/GenBank/DDBJ databases">
        <authorList>
            <person name="Harkins D.M."/>
            <person name="Durkin A.S."/>
            <person name="Brinkac L.M."/>
            <person name="Selengut J.D."/>
            <person name="Sanka R."/>
            <person name="DePew J."/>
            <person name="Purushe J."/>
            <person name="Picardeau M."/>
            <person name="Werts C."/>
            <person name="Goarant C."/>
            <person name="Vinetz J.M."/>
            <person name="Sutton G.G."/>
            <person name="Nelson W.C."/>
            <person name="Fouts D.E."/>
        </authorList>
    </citation>
    <scope>NUCLEOTIDE SEQUENCE [LARGE SCALE GENOMIC DNA]</scope>
    <source>
        <strain evidence="1">200802841</strain>
    </source>
</reference>
<evidence type="ECO:0000313" key="1">
    <source>
        <dbReference type="EMBL" id="EKO52243.1"/>
    </source>
</evidence>
<keyword evidence="2" id="KW-1185">Reference proteome</keyword>
<accession>A0A828XYB7</accession>
<comment type="caution">
    <text evidence="1">The sequence shown here is derived from an EMBL/GenBank/DDBJ whole genome shotgun (WGS) entry which is preliminary data.</text>
</comment>
<evidence type="ECO:0000313" key="2">
    <source>
        <dbReference type="Proteomes" id="UP000006339"/>
    </source>
</evidence>
<organism evidence="1 2">
    <name type="scientific">Leptospira kirschneri str. 200802841</name>
    <dbReference type="NCBI Taxonomy" id="1193047"/>
    <lineage>
        <taxon>Bacteria</taxon>
        <taxon>Pseudomonadati</taxon>
        <taxon>Spirochaetota</taxon>
        <taxon>Spirochaetia</taxon>
        <taxon>Leptospirales</taxon>
        <taxon>Leptospiraceae</taxon>
        <taxon>Leptospira</taxon>
    </lineage>
</organism>
<name>A0A828XYB7_9LEPT</name>
<dbReference type="AlphaFoldDB" id="A0A828XYB7"/>
<protein>
    <submittedName>
        <fullName evidence="1">Uncharacterized protein</fullName>
    </submittedName>
</protein>
<sequence length="40" mass="4667">MKNDPFFFSVVSFKTDNFPIHKECVTLLPFGAAFPWVKFL</sequence>
<dbReference type="Proteomes" id="UP000006339">
    <property type="component" value="Unassembled WGS sequence"/>
</dbReference>
<gene>
    <name evidence="1" type="ORF">LEP1GSC131_3564</name>
</gene>